<name>A0A7G9S3C2_9MICO</name>
<keyword evidence="2" id="KW-1185">Reference proteome</keyword>
<protein>
    <submittedName>
        <fullName evidence="1">Uncharacterized protein</fullName>
    </submittedName>
</protein>
<reference evidence="1 2" key="1">
    <citation type="submission" date="2020-08" db="EMBL/GenBank/DDBJ databases">
        <title>Genome sequence of Leucobacter denitrificans KACC 14055T.</title>
        <authorList>
            <person name="Hyun D.-W."/>
            <person name="Bae J.-W."/>
        </authorList>
    </citation>
    <scope>NUCLEOTIDE SEQUENCE [LARGE SCALE GENOMIC DNA]</scope>
    <source>
        <strain evidence="1 2">KACC 14055</strain>
    </source>
</reference>
<dbReference type="AlphaFoldDB" id="A0A7G9S3C2"/>
<accession>A0A7G9S3C2</accession>
<dbReference type="KEGG" id="ldn:H9L06_08750"/>
<evidence type="ECO:0000313" key="1">
    <source>
        <dbReference type="EMBL" id="QNN62347.1"/>
    </source>
</evidence>
<dbReference type="RefSeq" id="WP_187554817.1">
    <property type="nucleotide sequence ID" value="NZ_CP060716.1"/>
</dbReference>
<dbReference type="EMBL" id="CP060716">
    <property type="protein sequence ID" value="QNN62347.1"/>
    <property type="molecule type" value="Genomic_DNA"/>
</dbReference>
<sequence>MQLRDEIELWGETGPSPGYDDRGNELPAPVGKIATIPAHVYYSTAGVNFESGYGRLVAVEQLRAVVSDPGTDLQAVSSWIVWRGEEYRVDGVLDRSARGKTHHLTIELSQRT</sequence>
<organism evidence="1 2">
    <name type="scientific">Leucobacter denitrificans</name>
    <dbReference type="NCBI Taxonomy" id="683042"/>
    <lineage>
        <taxon>Bacteria</taxon>
        <taxon>Bacillati</taxon>
        <taxon>Actinomycetota</taxon>
        <taxon>Actinomycetes</taxon>
        <taxon>Micrococcales</taxon>
        <taxon>Microbacteriaceae</taxon>
        <taxon>Leucobacter</taxon>
    </lineage>
</organism>
<proteinExistence type="predicted"/>
<gene>
    <name evidence="1" type="ORF">H9L06_08750</name>
</gene>
<evidence type="ECO:0000313" key="2">
    <source>
        <dbReference type="Proteomes" id="UP000515934"/>
    </source>
</evidence>
<dbReference type="Proteomes" id="UP000515934">
    <property type="component" value="Chromosome"/>
</dbReference>